<dbReference type="Proteomes" id="UP000663853">
    <property type="component" value="Unassembled WGS sequence"/>
</dbReference>
<sequence length="170" mass="19274">MPAPLRRSATLVPHSARPLLTQAEYHAALESLVPNCDPHELDIHLTAFYEQWKLELATRDGLDKADYDHLAIVRILRPNHSNRPDRIVPVWMFDPDERRDKLQHLRCYRLRVIIPGDDSCWARACRSARGLDALFSESRTNRQTASSPTTEDANPVSPTTEDTNPAPEGS</sequence>
<proteinExistence type="predicted"/>
<reference evidence="2" key="1">
    <citation type="submission" date="2021-01" db="EMBL/GenBank/DDBJ databases">
        <authorList>
            <person name="Kaushik A."/>
        </authorList>
    </citation>
    <scope>NUCLEOTIDE SEQUENCE</scope>
    <source>
        <strain evidence="2">AG6-10EEA</strain>
    </source>
</reference>
<dbReference type="AlphaFoldDB" id="A0A8H2XVC2"/>
<evidence type="ECO:0000256" key="1">
    <source>
        <dbReference type="SAM" id="MobiDB-lite"/>
    </source>
</evidence>
<organism evidence="2 3">
    <name type="scientific">Rhizoctonia solani</name>
    <dbReference type="NCBI Taxonomy" id="456999"/>
    <lineage>
        <taxon>Eukaryota</taxon>
        <taxon>Fungi</taxon>
        <taxon>Dikarya</taxon>
        <taxon>Basidiomycota</taxon>
        <taxon>Agaricomycotina</taxon>
        <taxon>Agaricomycetes</taxon>
        <taxon>Cantharellales</taxon>
        <taxon>Ceratobasidiaceae</taxon>
        <taxon>Rhizoctonia</taxon>
    </lineage>
</organism>
<accession>A0A8H2XVC2</accession>
<evidence type="ECO:0000313" key="3">
    <source>
        <dbReference type="Proteomes" id="UP000663853"/>
    </source>
</evidence>
<dbReference type="EMBL" id="CAJMXA010000528">
    <property type="protein sequence ID" value="CAE6434507.1"/>
    <property type="molecule type" value="Genomic_DNA"/>
</dbReference>
<feature type="compositionally biased region" description="Polar residues" evidence="1">
    <location>
        <begin position="137"/>
        <end position="163"/>
    </location>
</feature>
<comment type="caution">
    <text evidence="2">The sequence shown here is derived from an EMBL/GenBank/DDBJ whole genome shotgun (WGS) entry which is preliminary data.</text>
</comment>
<name>A0A8H2XVC2_9AGAM</name>
<protein>
    <submittedName>
        <fullName evidence="2">Uncharacterized protein</fullName>
    </submittedName>
</protein>
<gene>
    <name evidence="2" type="ORF">RDB_LOCUS28279</name>
</gene>
<evidence type="ECO:0000313" key="2">
    <source>
        <dbReference type="EMBL" id="CAE6434507.1"/>
    </source>
</evidence>
<feature type="region of interest" description="Disordered" evidence="1">
    <location>
        <begin position="137"/>
        <end position="170"/>
    </location>
</feature>